<dbReference type="PANTHER" id="PTHR30383">
    <property type="entry name" value="THIOESTERASE 1/PROTEASE 1/LYSOPHOSPHOLIPASE L1"/>
    <property type="match status" value="1"/>
</dbReference>
<keyword evidence="3" id="KW-1185">Reference proteome</keyword>
<protein>
    <submittedName>
        <fullName evidence="2">SGNH/GDSL hydrolase family protein</fullName>
    </submittedName>
</protein>
<dbReference type="GO" id="GO:0016787">
    <property type="term" value="F:hydrolase activity"/>
    <property type="evidence" value="ECO:0007669"/>
    <property type="project" value="UniProtKB-KW"/>
</dbReference>
<dbReference type="Gene3D" id="3.40.50.1110">
    <property type="entry name" value="SGNH hydrolase"/>
    <property type="match status" value="1"/>
</dbReference>
<dbReference type="InterPro" id="IPR036514">
    <property type="entry name" value="SGNH_hydro_sf"/>
</dbReference>
<dbReference type="CDD" id="cd01836">
    <property type="entry name" value="FeeA_FeeB_like"/>
    <property type="match status" value="1"/>
</dbReference>
<name>A0ABV9RUX4_9PSEU</name>
<keyword evidence="2" id="KW-0378">Hydrolase</keyword>
<proteinExistence type="predicted"/>
<evidence type="ECO:0000259" key="1">
    <source>
        <dbReference type="Pfam" id="PF13472"/>
    </source>
</evidence>
<dbReference type="InterPro" id="IPR051532">
    <property type="entry name" value="Ester_Hydrolysis_Enzymes"/>
</dbReference>
<dbReference type="Pfam" id="PF13472">
    <property type="entry name" value="Lipase_GDSL_2"/>
    <property type="match status" value="1"/>
</dbReference>
<dbReference type="EMBL" id="JBHSIS010000003">
    <property type="protein sequence ID" value="MFC4853130.1"/>
    <property type="molecule type" value="Genomic_DNA"/>
</dbReference>
<dbReference type="Proteomes" id="UP001595859">
    <property type="component" value="Unassembled WGS sequence"/>
</dbReference>
<evidence type="ECO:0000313" key="3">
    <source>
        <dbReference type="Proteomes" id="UP001595859"/>
    </source>
</evidence>
<dbReference type="RefSeq" id="WP_378055109.1">
    <property type="nucleotide sequence ID" value="NZ_JBHSIS010000003.1"/>
</dbReference>
<reference evidence="3" key="1">
    <citation type="journal article" date="2019" name="Int. J. Syst. Evol. Microbiol.">
        <title>The Global Catalogue of Microorganisms (GCM) 10K type strain sequencing project: providing services to taxonomists for standard genome sequencing and annotation.</title>
        <authorList>
            <consortium name="The Broad Institute Genomics Platform"/>
            <consortium name="The Broad Institute Genome Sequencing Center for Infectious Disease"/>
            <person name="Wu L."/>
            <person name="Ma J."/>
        </authorList>
    </citation>
    <scope>NUCLEOTIDE SEQUENCE [LARGE SCALE GENOMIC DNA]</scope>
    <source>
        <strain evidence="3">ZS-22-S1</strain>
    </source>
</reference>
<evidence type="ECO:0000313" key="2">
    <source>
        <dbReference type="EMBL" id="MFC4853130.1"/>
    </source>
</evidence>
<dbReference type="PANTHER" id="PTHR30383:SF5">
    <property type="entry name" value="SGNH HYDROLASE-TYPE ESTERASE DOMAIN-CONTAINING PROTEIN"/>
    <property type="match status" value="1"/>
</dbReference>
<sequence>MAGARALKALLFAAGSIGGLSGAVYGLLTGQSKRARTIIGKARGLPLNADGRYLPDGSGPFVPTSGDALSFAVLGDSLAAGLGAESPDRLPGVRLARTLAEELDRPVRLATHAISGSRTVELEPQVDRALIDPPDLALVIIGGNDVTSRISIGTSAELLAGQVGRLLAAGATVVVGTCPDLGIIQPIPQPLRTIASRYGLSLARAQRRELDRVGARAVSLAALLSPEFLVRPHDLFSDDRFHPNGAGYELAANVLLAPLCDAVRQAQGHAGPGRVASSSGT</sequence>
<gene>
    <name evidence="2" type="ORF">ACFPCV_06425</name>
</gene>
<dbReference type="InterPro" id="IPR013830">
    <property type="entry name" value="SGNH_hydro"/>
</dbReference>
<comment type="caution">
    <text evidence="2">The sequence shown here is derived from an EMBL/GenBank/DDBJ whole genome shotgun (WGS) entry which is preliminary data.</text>
</comment>
<organism evidence="2 3">
    <name type="scientific">Actinophytocola glycyrrhizae</name>
    <dbReference type="NCBI Taxonomy" id="2044873"/>
    <lineage>
        <taxon>Bacteria</taxon>
        <taxon>Bacillati</taxon>
        <taxon>Actinomycetota</taxon>
        <taxon>Actinomycetes</taxon>
        <taxon>Pseudonocardiales</taxon>
        <taxon>Pseudonocardiaceae</taxon>
    </lineage>
</organism>
<feature type="domain" description="SGNH hydrolase-type esterase" evidence="1">
    <location>
        <begin position="73"/>
        <end position="250"/>
    </location>
</feature>
<dbReference type="SUPFAM" id="SSF52266">
    <property type="entry name" value="SGNH hydrolase"/>
    <property type="match status" value="1"/>
</dbReference>
<accession>A0ABV9RUX4</accession>